<dbReference type="InterPro" id="IPR050741">
    <property type="entry name" value="Acyl-CoA_dehydrogenase"/>
</dbReference>
<dbReference type="PANTHER" id="PTHR48083">
    <property type="entry name" value="MEDIUM-CHAIN SPECIFIC ACYL-COA DEHYDROGENASE, MITOCHONDRIAL-RELATED"/>
    <property type="match status" value="1"/>
</dbReference>
<dbReference type="Pfam" id="PF02770">
    <property type="entry name" value="Acyl-CoA_dh_M"/>
    <property type="match status" value="1"/>
</dbReference>
<feature type="domain" description="Acyl-CoA oxidase/dehydrogenase middle" evidence="3">
    <location>
        <begin position="92"/>
        <end position="175"/>
    </location>
</feature>
<evidence type="ECO:0000256" key="1">
    <source>
        <dbReference type="ARBA" id="ARBA00023002"/>
    </source>
</evidence>
<dbReference type="InterPro" id="IPR006091">
    <property type="entry name" value="Acyl-CoA_Oxase/DH_mid-dom"/>
</dbReference>
<evidence type="ECO:0000313" key="4">
    <source>
        <dbReference type="EMBL" id="MBP2331309.1"/>
    </source>
</evidence>
<keyword evidence="5" id="KW-1185">Reference proteome</keyword>
<feature type="region of interest" description="Disordered" evidence="2">
    <location>
        <begin position="332"/>
        <end position="353"/>
    </location>
</feature>
<dbReference type="InterPro" id="IPR046373">
    <property type="entry name" value="Acyl-CoA_Oxase/DH_mid-dom_sf"/>
</dbReference>
<proteinExistence type="predicted"/>
<dbReference type="RefSeq" id="WP_209651467.1">
    <property type="nucleotide sequence ID" value="NZ_CP047357.1"/>
</dbReference>
<protein>
    <submittedName>
        <fullName evidence="4">Alkylation response protein AidB-like acyl-CoA dehydrogenase</fullName>
    </submittedName>
</protein>
<comment type="caution">
    <text evidence="4">The sequence shown here is derived from an EMBL/GenBank/DDBJ whole genome shotgun (WGS) entry which is preliminary data.</text>
</comment>
<organism evidence="4 5">
    <name type="scientific">Corynebacterium freneyi</name>
    <dbReference type="NCBI Taxonomy" id="134034"/>
    <lineage>
        <taxon>Bacteria</taxon>
        <taxon>Bacillati</taxon>
        <taxon>Actinomycetota</taxon>
        <taxon>Actinomycetes</taxon>
        <taxon>Mycobacteriales</taxon>
        <taxon>Corynebacteriaceae</taxon>
        <taxon>Corynebacterium</taxon>
    </lineage>
</organism>
<keyword evidence="1" id="KW-0560">Oxidoreductase</keyword>
<evidence type="ECO:0000256" key="2">
    <source>
        <dbReference type="SAM" id="MobiDB-lite"/>
    </source>
</evidence>
<dbReference type="Gene3D" id="2.40.110.10">
    <property type="entry name" value="Butyryl-CoA Dehydrogenase, subunit A, domain 2"/>
    <property type="match status" value="1"/>
</dbReference>
<reference evidence="4 5" key="1">
    <citation type="submission" date="2021-03" db="EMBL/GenBank/DDBJ databases">
        <title>Sequencing the genomes of 1000 actinobacteria strains.</title>
        <authorList>
            <person name="Klenk H.-P."/>
        </authorList>
    </citation>
    <scope>NUCLEOTIDE SEQUENCE [LARGE SCALE GENOMIC DNA]</scope>
    <source>
        <strain evidence="4 5">DSM 44506</strain>
    </source>
</reference>
<name>A0ABS4U3R9_9CORY</name>
<dbReference type="SUPFAM" id="SSF56645">
    <property type="entry name" value="Acyl-CoA dehydrogenase NM domain-like"/>
    <property type="match status" value="1"/>
</dbReference>
<dbReference type="PANTHER" id="PTHR48083:SF37">
    <property type="entry name" value="DEHYDROGENASE, PUTATIVE-RELATED"/>
    <property type="match status" value="1"/>
</dbReference>
<accession>A0ABS4U3R9</accession>
<sequence length="353" mass="36804">MTSAIRLPGSTRTTLPLPGSGDTAARFLALWEGCRADVSEGRLAEADHDADAILAEIGDGRRVADGEFWGVWAAEPPHPVLEARRDPSVSDGAGADAAESDTADSESGGWLLEGVKPWCSGVDRCTHALVTARVDGTPRLFAVDLRHPGVTGSADAWVNAGMAATATGEVSFDEVPAVTVGGPRDYLDRPGFWHGGVGVAACWLGGVAGLYDVLARTASRHGKPHALAHLGAVDAALSAARWMIIGAAEEIDADPGDADAARIRALRVRTMADRLCADVMEHVGRAIGAGPLAHDAEVAQRFADVAVYTRQCHAERDEQWLGELRLAADEAANGADDRASGNGEGRDGGSINR</sequence>
<gene>
    <name evidence="4" type="ORF">JOF33_000008</name>
</gene>
<feature type="compositionally biased region" description="Basic and acidic residues" evidence="2">
    <location>
        <begin position="335"/>
        <end position="347"/>
    </location>
</feature>
<dbReference type="Proteomes" id="UP001519305">
    <property type="component" value="Unassembled WGS sequence"/>
</dbReference>
<evidence type="ECO:0000313" key="5">
    <source>
        <dbReference type="Proteomes" id="UP001519305"/>
    </source>
</evidence>
<feature type="region of interest" description="Disordered" evidence="2">
    <location>
        <begin position="79"/>
        <end position="109"/>
    </location>
</feature>
<evidence type="ECO:0000259" key="3">
    <source>
        <dbReference type="Pfam" id="PF02770"/>
    </source>
</evidence>
<dbReference type="InterPro" id="IPR009100">
    <property type="entry name" value="AcylCoA_DH/oxidase_NM_dom_sf"/>
</dbReference>
<dbReference type="EMBL" id="JAGINY010000001">
    <property type="protein sequence ID" value="MBP2331309.1"/>
    <property type="molecule type" value="Genomic_DNA"/>
</dbReference>